<accession>A0AAW6E2M5</accession>
<name>A0AAW6E2M5_9FIRM</name>
<dbReference type="AlphaFoldDB" id="A0AAW6E2M5"/>
<evidence type="ECO:0000313" key="2">
    <source>
        <dbReference type="EMBL" id="MDB8743352.1"/>
    </source>
</evidence>
<evidence type="ECO:0000256" key="1">
    <source>
        <dbReference type="SAM" id="Phobius"/>
    </source>
</evidence>
<proteinExistence type="predicted"/>
<organism evidence="2 3">
    <name type="scientific">Ruminococcus bicirculans</name>
    <name type="common">ex Wegman et al. 2014</name>
    <dbReference type="NCBI Taxonomy" id="1160721"/>
    <lineage>
        <taxon>Bacteria</taxon>
        <taxon>Bacillati</taxon>
        <taxon>Bacillota</taxon>
        <taxon>Clostridia</taxon>
        <taxon>Eubacteriales</taxon>
        <taxon>Oscillospiraceae</taxon>
        <taxon>Ruminococcus</taxon>
    </lineage>
</organism>
<reference evidence="2" key="1">
    <citation type="submission" date="2023-01" db="EMBL/GenBank/DDBJ databases">
        <title>Human gut microbiome strain richness.</title>
        <authorList>
            <person name="Chen-Liaw A."/>
        </authorList>
    </citation>
    <scope>NUCLEOTIDE SEQUENCE</scope>
    <source>
        <strain evidence="2">D59st1_B8_D59t2_181005</strain>
    </source>
</reference>
<keyword evidence="1" id="KW-0812">Transmembrane</keyword>
<keyword evidence="1" id="KW-0472">Membrane</keyword>
<feature type="transmembrane region" description="Helical" evidence="1">
    <location>
        <begin position="47"/>
        <end position="64"/>
    </location>
</feature>
<protein>
    <submittedName>
        <fullName evidence="2">Uncharacterized protein</fullName>
    </submittedName>
</protein>
<gene>
    <name evidence="2" type="ORF">PNV70_14925</name>
</gene>
<dbReference type="Proteomes" id="UP001211421">
    <property type="component" value="Unassembled WGS sequence"/>
</dbReference>
<sequence length="70" mass="7208">MVDSVSNAVTPLADGAISAGLTGVKEVVTYFFTEFGNLVTTIASQPLLLLPVGIFVCGAIIGLAKRLIGR</sequence>
<keyword evidence="1" id="KW-1133">Transmembrane helix</keyword>
<evidence type="ECO:0000313" key="3">
    <source>
        <dbReference type="Proteomes" id="UP001211421"/>
    </source>
</evidence>
<dbReference type="EMBL" id="JAQMLS010000020">
    <property type="protein sequence ID" value="MDB8743352.1"/>
    <property type="molecule type" value="Genomic_DNA"/>
</dbReference>
<comment type="caution">
    <text evidence="2">The sequence shown here is derived from an EMBL/GenBank/DDBJ whole genome shotgun (WGS) entry which is preliminary data.</text>
</comment>
<dbReference type="RefSeq" id="WP_195552322.1">
    <property type="nucleotide sequence ID" value="NZ_JADMNX010000020.1"/>
</dbReference>